<keyword evidence="4" id="KW-1003">Cell membrane</keyword>
<evidence type="ECO:0000313" key="14">
    <source>
        <dbReference type="EMBL" id="RHG30785.1"/>
    </source>
</evidence>
<dbReference type="PROSITE" id="PS50928">
    <property type="entry name" value="ABC_TM1"/>
    <property type="match status" value="1"/>
</dbReference>
<feature type="transmembrane region" description="Helical" evidence="9">
    <location>
        <begin position="97"/>
        <end position="117"/>
    </location>
</feature>
<dbReference type="Proteomes" id="UP000283513">
    <property type="component" value="Unassembled WGS sequence"/>
</dbReference>
<dbReference type="Gene3D" id="1.10.3720.10">
    <property type="entry name" value="MetI-like"/>
    <property type="match status" value="1"/>
</dbReference>
<evidence type="ECO:0000313" key="20">
    <source>
        <dbReference type="Proteomes" id="UP000478483"/>
    </source>
</evidence>
<dbReference type="InterPro" id="IPR050901">
    <property type="entry name" value="BP-dep_ABC_trans_perm"/>
</dbReference>
<evidence type="ECO:0000256" key="3">
    <source>
        <dbReference type="ARBA" id="ARBA00022448"/>
    </source>
</evidence>
<reference evidence="12 20" key="3">
    <citation type="journal article" date="2019" name="Nat. Med.">
        <title>A library of human gut bacterial isolates paired with longitudinal multiomics data enables mechanistic microbiome research.</title>
        <authorList>
            <person name="Poyet M."/>
            <person name="Groussin M."/>
            <person name="Gibbons S.M."/>
            <person name="Avila-Pacheco J."/>
            <person name="Jiang X."/>
            <person name="Kearney S.M."/>
            <person name="Perrotta A.R."/>
            <person name="Berdy B."/>
            <person name="Zhao S."/>
            <person name="Lieberman T.D."/>
            <person name="Swanson P.K."/>
            <person name="Smith M."/>
            <person name="Roesemann S."/>
            <person name="Alexander J.E."/>
            <person name="Rich S.A."/>
            <person name="Livny J."/>
            <person name="Vlamakis H."/>
            <person name="Clish C."/>
            <person name="Bullock K."/>
            <person name="Deik A."/>
            <person name="Scott J."/>
            <person name="Pierce K.A."/>
            <person name="Xavier R.J."/>
            <person name="Alm E.J."/>
        </authorList>
    </citation>
    <scope>NUCLEOTIDE SEQUENCE [LARGE SCALE GENOMIC DNA]</scope>
    <source>
        <strain evidence="12 20">BIOML-A1</strain>
    </source>
</reference>
<feature type="transmembrane region" description="Helical" evidence="9">
    <location>
        <begin position="163"/>
        <end position="182"/>
    </location>
</feature>
<evidence type="ECO:0000313" key="13">
    <source>
        <dbReference type="EMBL" id="RHC16349.1"/>
    </source>
</evidence>
<dbReference type="PaxDb" id="166486-ERS852572_02679"/>
<comment type="subcellular location">
    <subcellularLocation>
        <location evidence="1 9">Cell membrane</location>
        <topology evidence="1 9">Multi-pass membrane protein</topology>
    </subcellularLocation>
</comment>
<keyword evidence="3 9" id="KW-0813">Transport</keyword>
<dbReference type="GO" id="GO:0015423">
    <property type="term" value="F:ABC-type maltose transporter activity"/>
    <property type="evidence" value="ECO:0007669"/>
    <property type="project" value="TreeGrafter"/>
</dbReference>
<dbReference type="GO" id="GO:0005886">
    <property type="term" value="C:plasma membrane"/>
    <property type="evidence" value="ECO:0007669"/>
    <property type="project" value="UniProtKB-SubCell"/>
</dbReference>
<proteinExistence type="inferred from homology"/>
<dbReference type="SUPFAM" id="SSF161098">
    <property type="entry name" value="MetI-like"/>
    <property type="match status" value="1"/>
</dbReference>
<evidence type="ECO:0000256" key="5">
    <source>
        <dbReference type="ARBA" id="ARBA00022597"/>
    </source>
</evidence>
<protein>
    <submittedName>
        <fullName evidence="12">ABC transporter permease subunit</fullName>
    </submittedName>
    <submittedName>
        <fullName evidence="11">Maltose transport system permease protein malG</fullName>
    </submittedName>
</protein>
<dbReference type="Pfam" id="PF00528">
    <property type="entry name" value="BPD_transp_1"/>
    <property type="match status" value="1"/>
</dbReference>
<dbReference type="PANTHER" id="PTHR32243">
    <property type="entry name" value="MALTOSE TRANSPORT SYSTEM PERMEASE-RELATED"/>
    <property type="match status" value="1"/>
</dbReference>
<evidence type="ECO:0000256" key="7">
    <source>
        <dbReference type="ARBA" id="ARBA00022989"/>
    </source>
</evidence>
<dbReference type="CDD" id="cd06261">
    <property type="entry name" value="TM_PBP2"/>
    <property type="match status" value="1"/>
</dbReference>
<evidence type="ECO:0000256" key="6">
    <source>
        <dbReference type="ARBA" id="ARBA00022692"/>
    </source>
</evidence>
<evidence type="ECO:0000313" key="11">
    <source>
        <dbReference type="EMBL" id="CUN23118.1"/>
    </source>
</evidence>
<dbReference type="InterPro" id="IPR000515">
    <property type="entry name" value="MetI-like"/>
</dbReference>
<evidence type="ECO:0000256" key="8">
    <source>
        <dbReference type="ARBA" id="ARBA00023136"/>
    </source>
</evidence>
<evidence type="ECO:0000256" key="2">
    <source>
        <dbReference type="ARBA" id="ARBA00009047"/>
    </source>
</evidence>
<dbReference type="EMBL" id="CYXZ01000021">
    <property type="protein sequence ID" value="CUN23118.1"/>
    <property type="molecule type" value="Genomic_DNA"/>
</dbReference>
<dbReference type="EMBL" id="WNAJ01000046">
    <property type="protein sequence ID" value="MTR87211.1"/>
    <property type="molecule type" value="Genomic_DNA"/>
</dbReference>
<dbReference type="AlphaFoldDB" id="A0A173VB40"/>
<dbReference type="EMBL" id="QSHO01000009">
    <property type="protein sequence ID" value="RHC16349.1"/>
    <property type="molecule type" value="Genomic_DNA"/>
</dbReference>
<dbReference type="GO" id="GO:0042956">
    <property type="term" value="P:maltodextrin transmembrane transport"/>
    <property type="evidence" value="ECO:0007669"/>
    <property type="project" value="TreeGrafter"/>
</dbReference>
<evidence type="ECO:0000313" key="17">
    <source>
        <dbReference type="Proteomes" id="UP000283513"/>
    </source>
</evidence>
<feature type="transmembrane region" description="Helical" evidence="9">
    <location>
        <begin position="129"/>
        <end position="151"/>
    </location>
</feature>
<feature type="transmembrane region" description="Helical" evidence="9">
    <location>
        <begin position="267"/>
        <end position="288"/>
    </location>
</feature>
<dbReference type="Proteomes" id="UP000478483">
    <property type="component" value="Unassembled WGS sequence"/>
</dbReference>
<reference evidence="17 18" key="2">
    <citation type="submission" date="2018-08" db="EMBL/GenBank/DDBJ databases">
        <title>A genome reference for cultivated species of the human gut microbiota.</title>
        <authorList>
            <person name="Zou Y."/>
            <person name="Xue W."/>
            <person name="Luo G."/>
        </authorList>
    </citation>
    <scope>NUCLEOTIDE SEQUENCE [LARGE SCALE GENOMIC DNA]</scope>
    <source>
        <strain evidence="15 18">AF31-21AC</strain>
        <strain evidence="14 19">AM22-21LB</strain>
        <strain evidence="13 17">AM37-1AC</strain>
    </source>
</reference>
<comment type="similarity">
    <text evidence="2">Belongs to the binding-protein-dependent transport system permease family. MalFG subfamily.</text>
</comment>
<evidence type="ECO:0000256" key="9">
    <source>
        <dbReference type="RuleBase" id="RU363032"/>
    </source>
</evidence>
<feature type="domain" description="ABC transmembrane type-1" evidence="10">
    <location>
        <begin position="93"/>
        <end position="289"/>
    </location>
</feature>
<keyword evidence="7 9" id="KW-1133">Transmembrane helix</keyword>
<evidence type="ECO:0000256" key="4">
    <source>
        <dbReference type="ARBA" id="ARBA00022475"/>
    </source>
</evidence>
<name>A0A173VB40_9FIRM</name>
<dbReference type="PANTHER" id="PTHR32243:SF50">
    <property type="entry name" value="MALTOSE_MALTODEXTRIN TRANSPORT SYSTEM PERMEASE PROTEIN MALG"/>
    <property type="match status" value="1"/>
</dbReference>
<accession>A0A173VB40</accession>
<sequence length="303" mass="33993">MNWTHTSTAAVAAKKSGAPNTAKIRKTVINVIVHIFLAILAFIWVLPIFWVILTSFRGEKGSYVSTFFPKTYTFNNYIKLFTDTSILNFPKMFMNTFVIAIFTCIISTIFVLSVAYSMSRMRFKMRKPFMNIAMIIGLFPSFMSMIAVYYILRALNLADGAMIRVALIIVFSAGSGAGFYVAKGFFDTISKSLDEAAIIDGATRWNVFTKITVPLSKPIIVYTILTSFMGPWVDFIFGKVICRADAQYYTVSIGLWKMLEKEYIDSWYTCFAAGAVVVSIPIAILFLMTQKFYVEGMTGAVKG</sequence>
<keyword evidence="5" id="KW-0762">Sugar transport</keyword>
<reference evidence="11 16" key="1">
    <citation type="submission" date="2015-09" db="EMBL/GenBank/DDBJ databases">
        <authorList>
            <consortium name="Pathogen Informatics"/>
        </authorList>
    </citation>
    <scope>NUCLEOTIDE SEQUENCE [LARGE SCALE GENOMIC DNA]</scope>
    <source>
        <strain evidence="11 16">2789STDY5834960</strain>
    </source>
</reference>
<feature type="transmembrane region" description="Helical" evidence="9">
    <location>
        <begin position="31"/>
        <end position="53"/>
    </location>
</feature>
<organism evidence="11 16">
    <name type="scientific">Roseburia intestinalis</name>
    <dbReference type="NCBI Taxonomy" id="166486"/>
    <lineage>
        <taxon>Bacteria</taxon>
        <taxon>Bacillati</taxon>
        <taxon>Bacillota</taxon>
        <taxon>Clostridia</taxon>
        <taxon>Lachnospirales</taxon>
        <taxon>Lachnospiraceae</taxon>
        <taxon>Roseburia</taxon>
    </lineage>
</organism>
<gene>
    <name evidence="11" type="primary">malG_6</name>
    <name evidence="14" type="ORF">DW264_00595</name>
    <name evidence="13" type="ORF">DW856_11180</name>
    <name evidence="15" type="ORF">DWZ31_02305</name>
    <name evidence="11" type="ORF">ERS852572_02679</name>
    <name evidence="12" type="ORF">GMD50_19800</name>
</gene>
<dbReference type="OrthoDB" id="9787837at2"/>
<keyword evidence="8 9" id="KW-0472">Membrane</keyword>
<dbReference type="InterPro" id="IPR035906">
    <property type="entry name" value="MetI-like_sf"/>
</dbReference>
<evidence type="ECO:0000313" key="12">
    <source>
        <dbReference type="EMBL" id="MTR87211.1"/>
    </source>
</evidence>
<evidence type="ECO:0000256" key="1">
    <source>
        <dbReference type="ARBA" id="ARBA00004651"/>
    </source>
</evidence>
<dbReference type="Proteomes" id="UP000283586">
    <property type="component" value="Unassembled WGS sequence"/>
</dbReference>
<dbReference type="EMBL" id="QRID01000001">
    <property type="protein sequence ID" value="RHG30785.1"/>
    <property type="molecule type" value="Genomic_DNA"/>
</dbReference>
<evidence type="ECO:0000313" key="16">
    <source>
        <dbReference type="Proteomes" id="UP000095350"/>
    </source>
</evidence>
<dbReference type="RefSeq" id="WP_006858971.1">
    <property type="nucleotide sequence ID" value="NZ_CABIYH010000021.1"/>
</dbReference>
<dbReference type="GeneID" id="61431846"/>
<evidence type="ECO:0000313" key="18">
    <source>
        <dbReference type="Proteomes" id="UP000283586"/>
    </source>
</evidence>
<evidence type="ECO:0000259" key="10">
    <source>
        <dbReference type="PROSITE" id="PS50928"/>
    </source>
</evidence>
<evidence type="ECO:0000313" key="19">
    <source>
        <dbReference type="Proteomes" id="UP000284051"/>
    </source>
</evidence>
<keyword evidence="6 9" id="KW-0812">Transmembrane</keyword>
<dbReference type="Proteomes" id="UP000284051">
    <property type="component" value="Unassembled WGS sequence"/>
</dbReference>
<dbReference type="STRING" id="166486.ERS852572_02679"/>
<dbReference type="Proteomes" id="UP000095350">
    <property type="component" value="Unassembled WGS sequence"/>
</dbReference>
<dbReference type="EMBL" id="QRQN01000002">
    <property type="protein sequence ID" value="RHN11457.1"/>
    <property type="molecule type" value="Genomic_DNA"/>
</dbReference>
<evidence type="ECO:0000313" key="15">
    <source>
        <dbReference type="EMBL" id="RHN11457.1"/>
    </source>
</evidence>